<feature type="transmembrane region" description="Helical" evidence="1">
    <location>
        <begin position="221"/>
        <end position="239"/>
    </location>
</feature>
<reference evidence="2 3" key="1">
    <citation type="submission" date="2021-03" db="EMBL/GenBank/DDBJ databases">
        <title>Complete genome of Polaribacter_sp.SM13.</title>
        <authorList>
            <person name="Jeong S.W."/>
            <person name="Bae J.W."/>
        </authorList>
    </citation>
    <scope>NUCLEOTIDE SEQUENCE [LARGE SCALE GENOMIC DNA]</scope>
    <source>
        <strain evidence="2 3">SM13</strain>
    </source>
</reference>
<dbReference type="InterPro" id="IPR022134">
    <property type="entry name" value="DUF3667"/>
</dbReference>
<dbReference type="Pfam" id="PF12412">
    <property type="entry name" value="DUF3667"/>
    <property type="match status" value="1"/>
</dbReference>
<dbReference type="EMBL" id="CP071869">
    <property type="protein sequence ID" value="QTE22155.1"/>
    <property type="molecule type" value="Genomic_DNA"/>
</dbReference>
<feature type="transmembrane region" description="Helical" evidence="1">
    <location>
        <begin position="196"/>
        <end position="215"/>
    </location>
</feature>
<sequence>MNCKNCQDPLEENALFCDNCGAKVVTSRITFKHLVTELAIDVFGIDSKFFLTLRKMVTNPEEVIGEYLSGVRKKYVNPFAFLAVGAALSVIIFNYFSDDFINIQNAMNSENLTEIREKATVDISAFPNLNEKELEKLKIEKKVAEFQLSTMDKIWYFMLRYFNLLAFLFLVIYAVLSKWTYRKPHNFGEHIVINAYIYGFATYFTLIAFLAAIVIHPSIYLYSTLTYILYYLYAFGKLYKLSFGKNILKLLRFLIGLILLFVISLILAGLIGYVLGKLGFFNL</sequence>
<keyword evidence="3" id="KW-1185">Reference proteome</keyword>
<feature type="transmembrane region" description="Helical" evidence="1">
    <location>
        <begin position="154"/>
        <end position="176"/>
    </location>
</feature>
<feature type="transmembrane region" description="Helical" evidence="1">
    <location>
        <begin position="251"/>
        <end position="275"/>
    </location>
</feature>
<accession>A0A975H8X8</accession>
<dbReference type="AlphaFoldDB" id="A0A975H8X8"/>
<organism evidence="2 3">
    <name type="scientific">Polaribacter cellanae</name>
    <dbReference type="NCBI Taxonomy" id="2818493"/>
    <lineage>
        <taxon>Bacteria</taxon>
        <taxon>Pseudomonadati</taxon>
        <taxon>Bacteroidota</taxon>
        <taxon>Flavobacteriia</taxon>
        <taxon>Flavobacteriales</taxon>
        <taxon>Flavobacteriaceae</taxon>
    </lineage>
</organism>
<protein>
    <submittedName>
        <fullName evidence="2">DUF3667 domain-containing protein</fullName>
    </submittedName>
</protein>
<dbReference type="KEGG" id="pcea:J3359_15275"/>
<keyword evidence="1" id="KW-1133">Transmembrane helix</keyword>
<gene>
    <name evidence="2" type="ORF">J3359_15275</name>
</gene>
<dbReference type="Proteomes" id="UP000663920">
    <property type="component" value="Chromosome"/>
</dbReference>
<evidence type="ECO:0000256" key="1">
    <source>
        <dbReference type="SAM" id="Phobius"/>
    </source>
</evidence>
<evidence type="ECO:0000313" key="2">
    <source>
        <dbReference type="EMBL" id="QTE22155.1"/>
    </source>
</evidence>
<evidence type="ECO:0000313" key="3">
    <source>
        <dbReference type="Proteomes" id="UP000663920"/>
    </source>
</evidence>
<keyword evidence="1" id="KW-0472">Membrane</keyword>
<dbReference type="RefSeq" id="WP_208077839.1">
    <property type="nucleotide sequence ID" value="NZ_CP071869.1"/>
</dbReference>
<proteinExistence type="predicted"/>
<name>A0A975H8X8_9FLAO</name>
<feature type="transmembrane region" description="Helical" evidence="1">
    <location>
        <begin position="79"/>
        <end position="97"/>
    </location>
</feature>
<keyword evidence="1" id="KW-0812">Transmembrane</keyword>